<sequence length="201" mass="21533">MPKLHLFRYKGALLLSLVLFAAGLVLGCLNAGILQSVVAGEVDKLREVSGGLAASEHPELQFFIFIFLNNVIKSVLVIWLGAFLGVLPVLFLLLNGLALGFVVSASGAAGADLGELIVKGLLPHGIIEIPALLLACGYGLKFGGMVWAGLFKPRRKGESGKRKREWASFLNSAWSATLWVVILLVIAALIESTVTYHLVRN</sequence>
<feature type="transmembrane region" description="Helical" evidence="1">
    <location>
        <begin position="172"/>
        <end position="190"/>
    </location>
</feature>
<feature type="transmembrane region" description="Helical" evidence="1">
    <location>
        <begin position="89"/>
        <end position="109"/>
    </location>
</feature>
<keyword evidence="1" id="KW-1133">Transmembrane helix</keyword>
<organism evidence="2 3">
    <name type="scientific">Paenibacillus physcomitrellae</name>
    <dbReference type="NCBI Taxonomy" id="1619311"/>
    <lineage>
        <taxon>Bacteria</taxon>
        <taxon>Bacillati</taxon>
        <taxon>Bacillota</taxon>
        <taxon>Bacilli</taxon>
        <taxon>Bacillales</taxon>
        <taxon>Paenibacillaceae</taxon>
        <taxon>Paenibacillus</taxon>
    </lineage>
</organism>
<name>A0ABQ1GWU1_9BACL</name>
<dbReference type="InterPro" id="IPR002798">
    <property type="entry name" value="SpoIIM-like"/>
</dbReference>
<reference evidence="3" key="1">
    <citation type="journal article" date="2019" name="Int. J. Syst. Evol. Microbiol.">
        <title>The Global Catalogue of Microorganisms (GCM) 10K type strain sequencing project: providing services to taxonomists for standard genome sequencing and annotation.</title>
        <authorList>
            <consortium name="The Broad Institute Genomics Platform"/>
            <consortium name="The Broad Institute Genome Sequencing Center for Infectious Disease"/>
            <person name="Wu L."/>
            <person name="Ma J."/>
        </authorList>
    </citation>
    <scope>NUCLEOTIDE SEQUENCE [LARGE SCALE GENOMIC DNA]</scope>
    <source>
        <strain evidence="3">CGMCC 1.15044</strain>
    </source>
</reference>
<comment type="caution">
    <text evidence="2">The sequence shown here is derived from an EMBL/GenBank/DDBJ whole genome shotgun (WGS) entry which is preliminary data.</text>
</comment>
<feature type="transmembrane region" description="Helical" evidence="1">
    <location>
        <begin position="60"/>
        <end position="82"/>
    </location>
</feature>
<keyword evidence="1" id="KW-0472">Membrane</keyword>
<proteinExistence type="predicted"/>
<protein>
    <submittedName>
        <fullName evidence="2">Sporulation protein</fullName>
    </submittedName>
</protein>
<dbReference type="PANTHER" id="PTHR35337">
    <property type="entry name" value="SLR1478 PROTEIN"/>
    <property type="match status" value="1"/>
</dbReference>
<dbReference type="RefSeq" id="WP_094094325.1">
    <property type="nucleotide sequence ID" value="NZ_BMHF01000023.1"/>
</dbReference>
<accession>A0ABQ1GWU1</accession>
<evidence type="ECO:0000256" key="1">
    <source>
        <dbReference type="SAM" id="Phobius"/>
    </source>
</evidence>
<feature type="transmembrane region" description="Helical" evidence="1">
    <location>
        <begin position="129"/>
        <end position="151"/>
    </location>
</feature>
<evidence type="ECO:0000313" key="2">
    <source>
        <dbReference type="EMBL" id="GGA51874.1"/>
    </source>
</evidence>
<dbReference type="EMBL" id="BMHF01000023">
    <property type="protein sequence ID" value="GGA51874.1"/>
    <property type="molecule type" value="Genomic_DNA"/>
</dbReference>
<dbReference type="PANTHER" id="PTHR35337:SF1">
    <property type="entry name" value="SLR1478 PROTEIN"/>
    <property type="match status" value="1"/>
</dbReference>
<gene>
    <name evidence="2" type="ORF">GCM10010917_41410</name>
</gene>
<keyword evidence="1" id="KW-0812">Transmembrane</keyword>
<keyword evidence="3" id="KW-1185">Reference proteome</keyword>
<evidence type="ECO:0000313" key="3">
    <source>
        <dbReference type="Proteomes" id="UP000609323"/>
    </source>
</evidence>
<dbReference type="PROSITE" id="PS51257">
    <property type="entry name" value="PROKAR_LIPOPROTEIN"/>
    <property type="match status" value="1"/>
</dbReference>
<dbReference type="Pfam" id="PF01944">
    <property type="entry name" value="SpoIIM"/>
    <property type="match status" value="1"/>
</dbReference>
<dbReference type="Proteomes" id="UP000609323">
    <property type="component" value="Unassembled WGS sequence"/>
</dbReference>